<reference evidence="2 3" key="1">
    <citation type="journal article" date="2019" name="Int. J. Syst. Evol. Microbiol.">
        <title>The Global Catalogue of Microorganisms (GCM) 10K type strain sequencing project: providing services to taxonomists for standard genome sequencing and annotation.</title>
        <authorList>
            <consortium name="The Broad Institute Genomics Platform"/>
            <consortium name="The Broad Institute Genome Sequencing Center for Infectious Disease"/>
            <person name="Wu L."/>
            <person name="Ma J."/>
        </authorList>
    </citation>
    <scope>NUCLEOTIDE SEQUENCE [LARGE SCALE GENOMIC DNA]</scope>
    <source>
        <strain evidence="2 3">JCM 12662</strain>
    </source>
</reference>
<gene>
    <name evidence="2" type="ORF">GCM10008932_07220</name>
</gene>
<dbReference type="PANTHER" id="PTHR33376:SF2">
    <property type="entry name" value="DICARBOXYLATE-BINDING PERIPLASMIC PROTEIN"/>
    <property type="match status" value="1"/>
</dbReference>
<dbReference type="PIRSF" id="PIRSF006470">
    <property type="entry name" value="DctB"/>
    <property type="match status" value="1"/>
</dbReference>
<sequence>MIKFFSGKKIGTVILSMMIPLVLMACGNLESSENDDMGDTTLQLSIGHNMNESHTVHLAMMSFVEKVEEQTDGQVQFNVFPNGQLGSETEMLEQLQAGVLDMVKVASPGMANYYDAYHAFGLPFLFNDQDHFYQVMDSPEMGEFFRSTADEEGFVTLTYYTSGQRSFYTANQPVKSPEDLNGLNIRVQDMRSQTDMISAMGGTPVAMAYGDVYTSLQTGMIDGTENNETALTEGQHGEVAKVYSYTEHAMIPDVLVMSAATWDQISEENREIILNAAEESTEEHKEMWEEAVQAAIEVAENEMDVTFITDVDKESFREATEHIIQDYIDEYNNVEEVVDIIQNIN</sequence>
<dbReference type="RefSeq" id="WP_343754105.1">
    <property type="nucleotide sequence ID" value="NZ_BAAACW010000042.1"/>
</dbReference>
<dbReference type="CDD" id="cd13671">
    <property type="entry name" value="PBP2_TRAP_SBP_like_3"/>
    <property type="match status" value="1"/>
</dbReference>
<keyword evidence="1" id="KW-0732">Signal</keyword>
<dbReference type="InterPro" id="IPR004682">
    <property type="entry name" value="TRAP_DctP"/>
</dbReference>
<dbReference type="NCBIfam" id="NF037995">
    <property type="entry name" value="TRAP_S1"/>
    <property type="match status" value="1"/>
</dbReference>
<keyword evidence="3" id="KW-1185">Reference proteome</keyword>
<dbReference type="PANTHER" id="PTHR33376">
    <property type="match status" value="1"/>
</dbReference>
<name>A0ABN0X7J5_9LACT</name>
<dbReference type="NCBIfam" id="TIGR00787">
    <property type="entry name" value="dctP"/>
    <property type="match status" value="1"/>
</dbReference>
<dbReference type="PROSITE" id="PS51257">
    <property type="entry name" value="PROKAR_LIPOPROTEIN"/>
    <property type="match status" value="1"/>
</dbReference>
<dbReference type="InterPro" id="IPR018389">
    <property type="entry name" value="DctP_fam"/>
</dbReference>
<dbReference type="Gene3D" id="3.40.190.170">
    <property type="entry name" value="Bacterial extracellular solute-binding protein, family 7"/>
    <property type="match status" value="1"/>
</dbReference>
<proteinExistence type="predicted"/>
<dbReference type="EMBL" id="BAAACW010000042">
    <property type="protein sequence ID" value="GAA0356835.1"/>
    <property type="molecule type" value="Genomic_DNA"/>
</dbReference>
<accession>A0ABN0X7J5</accession>
<dbReference type="SUPFAM" id="SSF53850">
    <property type="entry name" value="Periplasmic binding protein-like II"/>
    <property type="match status" value="1"/>
</dbReference>
<dbReference type="Proteomes" id="UP001501166">
    <property type="component" value="Unassembled WGS sequence"/>
</dbReference>
<evidence type="ECO:0000313" key="2">
    <source>
        <dbReference type="EMBL" id="GAA0356835.1"/>
    </source>
</evidence>
<organism evidence="2 3">
    <name type="scientific">Alkalibacterium iburiense</name>
    <dbReference type="NCBI Taxonomy" id="290589"/>
    <lineage>
        <taxon>Bacteria</taxon>
        <taxon>Bacillati</taxon>
        <taxon>Bacillota</taxon>
        <taxon>Bacilli</taxon>
        <taxon>Lactobacillales</taxon>
        <taxon>Carnobacteriaceae</taxon>
        <taxon>Alkalibacterium</taxon>
    </lineage>
</organism>
<dbReference type="Pfam" id="PF03480">
    <property type="entry name" value="DctP"/>
    <property type="match status" value="1"/>
</dbReference>
<comment type="caution">
    <text evidence="2">The sequence shown here is derived from an EMBL/GenBank/DDBJ whole genome shotgun (WGS) entry which is preliminary data.</text>
</comment>
<evidence type="ECO:0000313" key="3">
    <source>
        <dbReference type="Proteomes" id="UP001501166"/>
    </source>
</evidence>
<dbReference type="InterPro" id="IPR038404">
    <property type="entry name" value="TRAP_DctP_sf"/>
</dbReference>
<protein>
    <submittedName>
        <fullName evidence="2">TRAP transporter substrate-binding protein</fullName>
    </submittedName>
</protein>
<evidence type="ECO:0000256" key="1">
    <source>
        <dbReference type="ARBA" id="ARBA00022729"/>
    </source>
</evidence>